<evidence type="ECO:0000256" key="1">
    <source>
        <dbReference type="SAM" id="MobiDB-lite"/>
    </source>
</evidence>
<feature type="region of interest" description="Disordered" evidence="1">
    <location>
        <begin position="14"/>
        <end position="128"/>
    </location>
</feature>
<keyword evidence="3" id="KW-1185">Reference proteome</keyword>
<organism evidence="2 3">
    <name type="scientific">Cryptolaemus montrouzieri</name>
    <dbReference type="NCBI Taxonomy" id="559131"/>
    <lineage>
        <taxon>Eukaryota</taxon>
        <taxon>Metazoa</taxon>
        <taxon>Ecdysozoa</taxon>
        <taxon>Arthropoda</taxon>
        <taxon>Hexapoda</taxon>
        <taxon>Insecta</taxon>
        <taxon>Pterygota</taxon>
        <taxon>Neoptera</taxon>
        <taxon>Endopterygota</taxon>
        <taxon>Coleoptera</taxon>
        <taxon>Polyphaga</taxon>
        <taxon>Cucujiformia</taxon>
        <taxon>Coccinelloidea</taxon>
        <taxon>Coccinellidae</taxon>
        <taxon>Scymninae</taxon>
        <taxon>Scymnini</taxon>
        <taxon>Cryptolaemus</taxon>
    </lineage>
</organism>
<protein>
    <submittedName>
        <fullName evidence="2">Uncharacterized protein</fullName>
    </submittedName>
</protein>
<sequence length="128" mass="14008">MGITVKIFQGEKVSTSRRNLLRSSTSVASSEKQVTISDKRRTSPLRNVRNLIRFGKQRPPKSSSDNNSETTSLIYAAEQDKGAADDGPTAWESESAPVSRAGSHSSIGSNNEDQLSVMDAERNRRVAR</sequence>
<dbReference type="AlphaFoldDB" id="A0ABD2N9Z9"/>
<dbReference type="EMBL" id="JABFTP020000083">
    <property type="protein sequence ID" value="KAL3275051.1"/>
    <property type="molecule type" value="Genomic_DNA"/>
</dbReference>
<proteinExistence type="predicted"/>
<name>A0ABD2N9Z9_9CUCU</name>
<feature type="compositionally biased region" description="Polar residues" evidence="1">
    <location>
        <begin position="27"/>
        <end position="36"/>
    </location>
</feature>
<evidence type="ECO:0000313" key="3">
    <source>
        <dbReference type="Proteomes" id="UP001516400"/>
    </source>
</evidence>
<feature type="compositionally biased region" description="Low complexity" evidence="1">
    <location>
        <begin position="16"/>
        <end position="26"/>
    </location>
</feature>
<feature type="compositionally biased region" description="Polar residues" evidence="1">
    <location>
        <begin position="60"/>
        <end position="73"/>
    </location>
</feature>
<dbReference type="Proteomes" id="UP001516400">
    <property type="component" value="Unassembled WGS sequence"/>
</dbReference>
<reference evidence="2 3" key="1">
    <citation type="journal article" date="2021" name="BMC Biol.">
        <title>Horizontally acquired antibacterial genes associated with adaptive radiation of ladybird beetles.</title>
        <authorList>
            <person name="Li H.S."/>
            <person name="Tang X.F."/>
            <person name="Huang Y.H."/>
            <person name="Xu Z.Y."/>
            <person name="Chen M.L."/>
            <person name="Du X.Y."/>
            <person name="Qiu B.Y."/>
            <person name="Chen P.T."/>
            <person name="Zhang W."/>
            <person name="Slipinski A."/>
            <person name="Escalona H.E."/>
            <person name="Waterhouse R.M."/>
            <person name="Zwick A."/>
            <person name="Pang H."/>
        </authorList>
    </citation>
    <scope>NUCLEOTIDE SEQUENCE [LARGE SCALE GENOMIC DNA]</scope>
    <source>
        <strain evidence="2">SYSU2018</strain>
    </source>
</reference>
<feature type="compositionally biased region" description="Basic and acidic residues" evidence="1">
    <location>
        <begin position="119"/>
        <end position="128"/>
    </location>
</feature>
<comment type="caution">
    <text evidence="2">The sequence shown here is derived from an EMBL/GenBank/DDBJ whole genome shotgun (WGS) entry which is preliminary data.</text>
</comment>
<evidence type="ECO:0000313" key="2">
    <source>
        <dbReference type="EMBL" id="KAL3275051.1"/>
    </source>
</evidence>
<feature type="compositionally biased region" description="Polar residues" evidence="1">
    <location>
        <begin position="102"/>
        <end position="114"/>
    </location>
</feature>
<accession>A0ABD2N9Z9</accession>
<gene>
    <name evidence="2" type="ORF">HHI36_019823</name>
</gene>